<protein>
    <submittedName>
        <fullName evidence="2">Uncharacterized protein</fullName>
    </submittedName>
</protein>
<comment type="caution">
    <text evidence="2">The sequence shown here is derived from an EMBL/GenBank/DDBJ whole genome shotgun (WGS) entry which is preliminary data.</text>
</comment>
<proteinExistence type="predicted"/>
<organism evidence="2 3">
    <name type="scientific">Synaphobranchus kaupii</name>
    <name type="common">Kaup's arrowtooth eel</name>
    <dbReference type="NCBI Taxonomy" id="118154"/>
    <lineage>
        <taxon>Eukaryota</taxon>
        <taxon>Metazoa</taxon>
        <taxon>Chordata</taxon>
        <taxon>Craniata</taxon>
        <taxon>Vertebrata</taxon>
        <taxon>Euteleostomi</taxon>
        <taxon>Actinopterygii</taxon>
        <taxon>Neopterygii</taxon>
        <taxon>Teleostei</taxon>
        <taxon>Anguilliformes</taxon>
        <taxon>Synaphobranchidae</taxon>
        <taxon>Synaphobranchus</taxon>
    </lineage>
</organism>
<feature type="region of interest" description="Disordered" evidence="1">
    <location>
        <begin position="1"/>
        <end position="29"/>
    </location>
</feature>
<keyword evidence="3" id="KW-1185">Reference proteome</keyword>
<dbReference type="EMBL" id="JAINUF010000004">
    <property type="protein sequence ID" value="KAJ8364943.1"/>
    <property type="molecule type" value="Genomic_DNA"/>
</dbReference>
<name>A0A9Q1FSP9_SYNKA</name>
<evidence type="ECO:0000313" key="2">
    <source>
        <dbReference type="EMBL" id="KAJ8364943.1"/>
    </source>
</evidence>
<evidence type="ECO:0000256" key="1">
    <source>
        <dbReference type="SAM" id="MobiDB-lite"/>
    </source>
</evidence>
<accession>A0A9Q1FSP9</accession>
<feature type="region of interest" description="Disordered" evidence="1">
    <location>
        <begin position="47"/>
        <end position="66"/>
    </location>
</feature>
<evidence type="ECO:0000313" key="3">
    <source>
        <dbReference type="Proteomes" id="UP001152622"/>
    </source>
</evidence>
<gene>
    <name evidence="2" type="ORF">SKAU_G00137740</name>
</gene>
<reference evidence="2" key="1">
    <citation type="journal article" date="2023" name="Science">
        <title>Genome structures resolve the early diversification of teleost fishes.</title>
        <authorList>
            <person name="Parey E."/>
            <person name="Louis A."/>
            <person name="Montfort J."/>
            <person name="Bouchez O."/>
            <person name="Roques C."/>
            <person name="Iampietro C."/>
            <person name="Lluch J."/>
            <person name="Castinel A."/>
            <person name="Donnadieu C."/>
            <person name="Desvignes T."/>
            <person name="Floi Bucao C."/>
            <person name="Jouanno E."/>
            <person name="Wen M."/>
            <person name="Mejri S."/>
            <person name="Dirks R."/>
            <person name="Jansen H."/>
            <person name="Henkel C."/>
            <person name="Chen W.J."/>
            <person name="Zahm M."/>
            <person name="Cabau C."/>
            <person name="Klopp C."/>
            <person name="Thompson A.W."/>
            <person name="Robinson-Rechavi M."/>
            <person name="Braasch I."/>
            <person name="Lecointre G."/>
            <person name="Bobe J."/>
            <person name="Postlethwait J.H."/>
            <person name="Berthelot C."/>
            <person name="Roest Crollius H."/>
            <person name="Guiguen Y."/>
        </authorList>
    </citation>
    <scope>NUCLEOTIDE SEQUENCE</scope>
    <source>
        <strain evidence="2">WJC10195</strain>
    </source>
</reference>
<dbReference type="AlphaFoldDB" id="A0A9Q1FSP9"/>
<sequence>MPIQSISEEEDILPAGQDTGEGSGVEPPIAPRFREVISRAAKALDISLPESTRAPPSRFEDSADARPAPVVVPLLPDFGELL</sequence>
<dbReference type="Proteomes" id="UP001152622">
    <property type="component" value="Chromosome 4"/>
</dbReference>